<feature type="compositionally biased region" description="Basic and acidic residues" evidence="1">
    <location>
        <begin position="163"/>
        <end position="175"/>
    </location>
</feature>
<dbReference type="KEGG" id="nli:G3M70_05105"/>
<sequence>MLEKKIMIGKKTAINIFMAIAMLLLLQVPVFAATTLQTGNLTQDKNGIHLNVNQEPLSQVLQVIGEQSGIAFSYPDDLADTPMSADIQSENWQSLVTSLLEYFSKMEFWTDDPASSRVKIVGLGEYDPGEATVARSKPKVVVAPSGKSDKTKSRKDRRRRARELKNSDEMKEDPNHPLAKLPAHILMEPGILNYIVASNVDIPEAIKRKYGLDRDGSNLPKNYPIPPHILHDPALETFLNEVGLPMPPQFPDQ</sequence>
<dbReference type="EMBL" id="CP048685">
    <property type="protein sequence ID" value="QPJ61300.1"/>
    <property type="molecule type" value="Genomic_DNA"/>
</dbReference>
<proteinExistence type="predicted"/>
<protein>
    <submittedName>
        <fullName evidence="2">Uncharacterized protein</fullName>
    </submittedName>
</protein>
<evidence type="ECO:0000256" key="1">
    <source>
        <dbReference type="SAM" id="MobiDB-lite"/>
    </source>
</evidence>
<name>A0A7T0BUQ4_9BACT</name>
<reference evidence="2 3" key="1">
    <citation type="submission" date="2020-02" db="EMBL/GenBank/DDBJ databases">
        <title>Genomic and physiological characterization of two novel Nitrospinaceae genera.</title>
        <authorList>
            <person name="Mueller A.J."/>
            <person name="Jung M.-Y."/>
            <person name="Strachan C.R."/>
            <person name="Herbold C.W."/>
            <person name="Kirkegaard R.H."/>
            <person name="Daims H."/>
        </authorList>
    </citation>
    <scope>NUCLEOTIDE SEQUENCE [LARGE SCALE GENOMIC DNA]</scope>
    <source>
        <strain evidence="2">EB</strain>
    </source>
</reference>
<evidence type="ECO:0000313" key="3">
    <source>
        <dbReference type="Proteomes" id="UP000594688"/>
    </source>
</evidence>
<dbReference type="Proteomes" id="UP000594688">
    <property type="component" value="Chromosome"/>
</dbReference>
<accession>A0A7T0BUQ4</accession>
<evidence type="ECO:0000313" key="2">
    <source>
        <dbReference type="EMBL" id="QPJ61300.1"/>
    </source>
</evidence>
<organism evidence="2 3">
    <name type="scientific">Candidatus Nitronauta litoralis</name>
    <dbReference type="NCBI Taxonomy" id="2705533"/>
    <lineage>
        <taxon>Bacteria</taxon>
        <taxon>Pseudomonadati</taxon>
        <taxon>Nitrospinota/Tectimicrobiota group</taxon>
        <taxon>Nitrospinota</taxon>
        <taxon>Nitrospinia</taxon>
        <taxon>Nitrospinales</taxon>
        <taxon>Nitrospinaceae</taxon>
        <taxon>Candidatus Nitronauta</taxon>
    </lineage>
</organism>
<dbReference type="AlphaFoldDB" id="A0A7T0BUQ4"/>
<feature type="compositionally biased region" description="Basic residues" evidence="1">
    <location>
        <begin position="152"/>
        <end position="162"/>
    </location>
</feature>
<gene>
    <name evidence="2" type="ORF">G3M70_05105</name>
</gene>
<feature type="region of interest" description="Disordered" evidence="1">
    <location>
        <begin position="135"/>
        <end position="176"/>
    </location>
</feature>